<dbReference type="AlphaFoldDB" id="M1DDE6"/>
<dbReference type="HOGENOM" id="CLU_1613678_0_0_1"/>
<sequence>MLLDCFYRHLGPVNRRVADQISLGGLTRLPYAMAAQLLDHIAKTKKETEKDQILATLLTQLDLVAKQIMELEFGELSRARRATKPFVESPLLTFNFLVFKAFDSATFGEKPEFAECTWRLAEDTARPKVVGRDMLPCKRNKGIKINEDATASATKVLMSSRFGLI</sequence>
<evidence type="ECO:0000313" key="2">
    <source>
        <dbReference type="Proteomes" id="UP000011115"/>
    </source>
</evidence>
<dbReference type="InParanoid" id="M1DDE6"/>
<protein>
    <submittedName>
        <fullName evidence="1">Uncharacterized protein</fullName>
    </submittedName>
</protein>
<evidence type="ECO:0000313" key="1">
    <source>
        <dbReference type="EnsemblPlants" id="PGSC0003DMT400087234"/>
    </source>
</evidence>
<keyword evidence="2" id="KW-1185">Reference proteome</keyword>
<dbReference type="Proteomes" id="UP000011115">
    <property type="component" value="Unassembled WGS sequence"/>
</dbReference>
<organism evidence="1 2">
    <name type="scientific">Solanum tuberosum</name>
    <name type="common">Potato</name>
    <dbReference type="NCBI Taxonomy" id="4113"/>
    <lineage>
        <taxon>Eukaryota</taxon>
        <taxon>Viridiplantae</taxon>
        <taxon>Streptophyta</taxon>
        <taxon>Embryophyta</taxon>
        <taxon>Tracheophyta</taxon>
        <taxon>Spermatophyta</taxon>
        <taxon>Magnoliopsida</taxon>
        <taxon>eudicotyledons</taxon>
        <taxon>Gunneridae</taxon>
        <taxon>Pentapetalae</taxon>
        <taxon>asterids</taxon>
        <taxon>lamiids</taxon>
        <taxon>Solanales</taxon>
        <taxon>Solanaceae</taxon>
        <taxon>Solanoideae</taxon>
        <taxon>Solaneae</taxon>
        <taxon>Solanum</taxon>
    </lineage>
</organism>
<dbReference type="Gramene" id="PGSC0003DMT400087234">
    <property type="protein sequence ID" value="PGSC0003DMT400087234"/>
    <property type="gene ID" value="PGSC0003DMG400036805"/>
</dbReference>
<reference evidence="1" key="2">
    <citation type="submission" date="2015-06" db="UniProtKB">
        <authorList>
            <consortium name="EnsemblPlants"/>
        </authorList>
    </citation>
    <scope>IDENTIFICATION</scope>
    <source>
        <strain evidence="1">DM1-3 516 R44</strain>
    </source>
</reference>
<dbReference type="EnsemblPlants" id="PGSC0003DMT400087234">
    <property type="protein sequence ID" value="PGSC0003DMT400087234"/>
    <property type="gene ID" value="PGSC0003DMG400036805"/>
</dbReference>
<accession>M1DDE6</accession>
<name>M1DDE6_SOLTU</name>
<proteinExistence type="predicted"/>
<dbReference type="PaxDb" id="4113-PGSC0003DMT400087234"/>
<reference evidence="2" key="1">
    <citation type="journal article" date="2011" name="Nature">
        <title>Genome sequence and analysis of the tuber crop potato.</title>
        <authorList>
            <consortium name="The Potato Genome Sequencing Consortium"/>
        </authorList>
    </citation>
    <scope>NUCLEOTIDE SEQUENCE [LARGE SCALE GENOMIC DNA]</scope>
    <source>
        <strain evidence="2">cv. DM1-3 516 R44</strain>
    </source>
</reference>